<feature type="transmembrane region" description="Helical" evidence="2">
    <location>
        <begin position="48"/>
        <end position="71"/>
    </location>
</feature>
<evidence type="ECO:0000313" key="3">
    <source>
        <dbReference type="EMBL" id="RIW29949.1"/>
    </source>
</evidence>
<organism evidence="3 4">
    <name type="scientific">Bacillus salacetis</name>
    <dbReference type="NCBI Taxonomy" id="2315464"/>
    <lineage>
        <taxon>Bacteria</taxon>
        <taxon>Bacillati</taxon>
        <taxon>Bacillota</taxon>
        <taxon>Bacilli</taxon>
        <taxon>Bacillales</taxon>
        <taxon>Bacillaceae</taxon>
        <taxon>Bacillus</taxon>
    </lineage>
</organism>
<keyword evidence="1" id="KW-0749">Sporulation</keyword>
<proteinExistence type="predicted"/>
<name>A0A3A1QXG6_9BACI</name>
<feature type="transmembrane region" description="Helical" evidence="2">
    <location>
        <begin position="115"/>
        <end position="135"/>
    </location>
</feature>
<dbReference type="InterPro" id="IPR024164">
    <property type="entry name" value="KinB-signalling_activ"/>
</dbReference>
<protein>
    <recommendedName>
        <fullName evidence="1">KinB-signaling pathway activation protein</fullName>
    </recommendedName>
</protein>
<comment type="caution">
    <text evidence="3">The sequence shown here is derived from an EMBL/GenBank/DDBJ whole genome shotgun (WGS) entry which is preliminary data.</text>
</comment>
<dbReference type="Proteomes" id="UP000265801">
    <property type="component" value="Unassembled WGS sequence"/>
</dbReference>
<evidence type="ECO:0000256" key="2">
    <source>
        <dbReference type="SAM" id="Phobius"/>
    </source>
</evidence>
<keyword evidence="2" id="KW-0812">Transmembrane</keyword>
<feature type="transmembrane region" description="Helical" evidence="2">
    <location>
        <begin position="144"/>
        <end position="165"/>
    </location>
</feature>
<dbReference type="GO" id="GO:0005886">
    <property type="term" value="C:plasma membrane"/>
    <property type="evidence" value="ECO:0007669"/>
    <property type="project" value="UniProtKB-SubCell"/>
</dbReference>
<accession>A0A3A1QXG6</accession>
<keyword evidence="1 2" id="KW-0472">Membrane</keyword>
<feature type="transmembrane region" description="Helical" evidence="2">
    <location>
        <begin position="83"/>
        <end position="103"/>
    </location>
</feature>
<feature type="transmembrane region" description="Helical" evidence="2">
    <location>
        <begin position="7"/>
        <end position="28"/>
    </location>
</feature>
<dbReference type="RefSeq" id="WP_119548587.1">
    <property type="nucleotide sequence ID" value="NZ_QXIR01000028.1"/>
</dbReference>
<dbReference type="GO" id="GO:0030435">
    <property type="term" value="P:sporulation resulting in formation of a cellular spore"/>
    <property type="evidence" value="ECO:0007669"/>
    <property type="project" value="UniProtKB-KW"/>
</dbReference>
<keyword evidence="2" id="KW-1133">Transmembrane helix</keyword>
<gene>
    <name evidence="3" type="ORF">D3H55_17335</name>
</gene>
<feature type="transmembrane region" description="Helical" evidence="2">
    <location>
        <begin position="171"/>
        <end position="190"/>
    </location>
</feature>
<evidence type="ECO:0000313" key="4">
    <source>
        <dbReference type="Proteomes" id="UP000265801"/>
    </source>
</evidence>
<dbReference type="EMBL" id="QXIR01000028">
    <property type="protein sequence ID" value="RIW29949.1"/>
    <property type="molecule type" value="Genomic_DNA"/>
</dbReference>
<evidence type="ECO:0000256" key="1">
    <source>
        <dbReference type="PIRNR" id="PIRNR029886"/>
    </source>
</evidence>
<dbReference type="OrthoDB" id="2374256at2"/>
<dbReference type="Pfam" id="PF14089">
    <property type="entry name" value="KbaA"/>
    <property type="match status" value="1"/>
</dbReference>
<keyword evidence="4" id="KW-1185">Reference proteome</keyword>
<dbReference type="AlphaFoldDB" id="A0A3A1QXG6"/>
<comment type="subcellular location">
    <subcellularLocation>
        <location evidence="1">Cell membrane</location>
    </subcellularLocation>
</comment>
<dbReference type="PIRSF" id="PIRSF029886">
    <property type="entry name" value="KBAA"/>
    <property type="match status" value="1"/>
</dbReference>
<sequence>MTIRNWIRLFFSTLMVGGVVTGVSGLILRWDEFKPWFIDFDLGRILSVLLWLIVVGFTFSVISQMGFFAYLTIHQFGLGMFRSFWNTVQVVVILFVLFDLIYFRFDGFTNNGEVRYSYIFLFLMITVTGVGVAFLKNKQSAQNTFIPAIFFMVVVTVLEWLPVLQAKESKWLFLMLFALVACNAYQLLALPKFNKRSEEERKAKK</sequence>
<dbReference type="SMART" id="SM01251">
    <property type="entry name" value="KbaA"/>
    <property type="match status" value="1"/>
</dbReference>
<dbReference type="GO" id="GO:0045881">
    <property type="term" value="P:positive regulation of sporulation resulting in formation of a cellular spore"/>
    <property type="evidence" value="ECO:0007669"/>
    <property type="project" value="InterPro"/>
</dbReference>
<keyword evidence="1" id="KW-1003">Cell membrane</keyword>
<reference evidence="3 4" key="1">
    <citation type="submission" date="2018-09" db="EMBL/GenBank/DDBJ databases">
        <title>Bacillus saliacetes sp. nov., isolated from Thai shrimp paste (Ka-pi).</title>
        <authorList>
            <person name="Daroonpunt R."/>
            <person name="Tanasupawat S."/>
            <person name="Yiamsombut S."/>
        </authorList>
    </citation>
    <scope>NUCLEOTIDE SEQUENCE [LARGE SCALE GENOMIC DNA]</scope>
    <source>
        <strain evidence="3 4">SKP7-4</strain>
    </source>
</reference>
<comment type="function">
    <text evidence="1">Involved in the activation of the KinB signaling pathway of sporulation.</text>
</comment>